<dbReference type="PANTHER" id="PTHR46268">
    <property type="entry name" value="STRESS RESPONSE PROTEIN NHAX"/>
    <property type="match status" value="1"/>
</dbReference>
<feature type="domain" description="UspA" evidence="2">
    <location>
        <begin position="25"/>
        <end position="154"/>
    </location>
</feature>
<organism evidence="3 4">
    <name type="scientific">Mangrovivirga cuniculi</name>
    <dbReference type="NCBI Taxonomy" id="2715131"/>
    <lineage>
        <taxon>Bacteria</taxon>
        <taxon>Pseudomonadati</taxon>
        <taxon>Bacteroidota</taxon>
        <taxon>Cytophagia</taxon>
        <taxon>Cytophagales</taxon>
        <taxon>Mangrovivirgaceae</taxon>
        <taxon>Mangrovivirga</taxon>
    </lineage>
</organism>
<evidence type="ECO:0000256" key="1">
    <source>
        <dbReference type="ARBA" id="ARBA00008791"/>
    </source>
</evidence>
<evidence type="ECO:0000313" key="4">
    <source>
        <dbReference type="Proteomes" id="UP000298616"/>
    </source>
</evidence>
<proteinExistence type="inferred from homology"/>
<dbReference type="AlphaFoldDB" id="A0A4D7JB33"/>
<protein>
    <recommendedName>
        <fullName evidence="2">UspA domain-containing protein</fullName>
    </recommendedName>
</protein>
<comment type="similarity">
    <text evidence="1">Belongs to the universal stress protein A family.</text>
</comment>
<gene>
    <name evidence="3" type="ORF">DCC35_01985</name>
</gene>
<dbReference type="SUPFAM" id="SSF52402">
    <property type="entry name" value="Adenine nucleotide alpha hydrolases-like"/>
    <property type="match status" value="1"/>
</dbReference>
<evidence type="ECO:0000259" key="2">
    <source>
        <dbReference type="Pfam" id="PF00582"/>
    </source>
</evidence>
<dbReference type="EMBL" id="CP028923">
    <property type="protein sequence ID" value="QCK13609.1"/>
    <property type="molecule type" value="Genomic_DNA"/>
</dbReference>
<dbReference type="CDD" id="cd00293">
    <property type="entry name" value="USP-like"/>
    <property type="match status" value="1"/>
</dbReference>
<sequence>MAGIMHTHSASKPLKSIANTQSAINKILVATEACSTCVPILNYGAGLADTLGAELVILHIVKTDPSKGDYINDYKINKGRQNLIQALNRMNIKPDNVILLVRTGDPEDIINKTILTHNVSLCVMGKSKSRSDKERVGKLTSKIVDNPPCPLTIINPQHRTKLPKKVLITWGNYDLDILEHQKNFFDSFMKKLQADDILFHVTHDYESFHPDEVEEAFKGILHHKVNLETSHSDNAYLAIKNKLSSEDFDMVVLFHKVNKTTDDKFKGSISKKLSFSANTAVMIIPVFN</sequence>
<name>A0A4D7JB33_9BACT</name>
<evidence type="ECO:0000313" key="3">
    <source>
        <dbReference type="EMBL" id="QCK13609.1"/>
    </source>
</evidence>
<dbReference type="Proteomes" id="UP000298616">
    <property type="component" value="Chromosome"/>
</dbReference>
<dbReference type="KEGG" id="fpf:DCC35_01985"/>
<dbReference type="RefSeq" id="WP_137089206.1">
    <property type="nucleotide sequence ID" value="NZ_CP028923.1"/>
</dbReference>
<keyword evidence="4" id="KW-1185">Reference proteome</keyword>
<dbReference type="Gene3D" id="3.40.50.12370">
    <property type="match status" value="1"/>
</dbReference>
<dbReference type="InterPro" id="IPR006016">
    <property type="entry name" value="UspA"/>
</dbReference>
<dbReference type="PANTHER" id="PTHR46268:SF6">
    <property type="entry name" value="UNIVERSAL STRESS PROTEIN UP12"/>
    <property type="match status" value="1"/>
</dbReference>
<dbReference type="Pfam" id="PF00582">
    <property type="entry name" value="Usp"/>
    <property type="match status" value="1"/>
</dbReference>
<accession>A0A4D7JB33</accession>
<reference evidence="3 4" key="1">
    <citation type="submission" date="2018-04" db="EMBL/GenBank/DDBJ databases">
        <title>Complete genome uncultured novel isolate.</title>
        <authorList>
            <person name="Merlino G."/>
        </authorList>
    </citation>
    <scope>NUCLEOTIDE SEQUENCE [LARGE SCALE GENOMIC DNA]</scope>
    <source>
        <strain evidence="4">R1DC9</strain>
    </source>
</reference>